<feature type="region of interest" description="Disordered" evidence="1">
    <location>
        <begin position="1"/>
        <end position="27"/>
    </location>
</feature>
<feature type="compositionally biased region" description="Basic residues" evidence="1">
    <location>
        <begin position="11"/>
        <end position="27"/>
    </location>
</feature>
<reference evidence="3 4" key="1">
    <citation type="submission" date="2019-06" db="EMBL/GenBank/DDBJ databases">
        <title>Micromonospora ordensis sp. nov., isolated from deep marine sediment.</title>
        <authorList>
            <person name="Veyisoglu A."/>
            <person name="Carro L."/>
            <person name="Klenk H.-P."/>
            <person name="Sahin N."/>
        </authorList>
    </citation>
    <scope>NUCLEOTIDE SEQUENCE [LARGE SCALE GENOMIC DNA]</scope>
    <source>
        <strain evidence="3 4">S2509</strain>
    </source>
</reference>
<proteinExistence type="predicted"/>
<sequence length="185" mass="21576">MWRGWWTTRRATPRRPRRSAHPARRSPCRQINRRVRHGALGRPAPGIDCRCRAVASVAVDDTAATRQTTQEYVDRLEGRDWQGLAGLLTDDVVYEMPQTRERIRGRDAFLRFTIDYPGDWHLRVRRVVADDRMAALWLDVRVGAEQLDACVWIEVSHSGLINRIVDYWPAPYDPPPGREHLTERW</sequence>
<dbReference type="Proteomes" id="UP000306145">
    <property type="component" value="Unassembled WGS sequence"/>
</dbReference>
<feature type="compositionally biased region" description="Low complexity" evidence="1">
    <location>
        <begin position="1"/>
        <end position="10"/>
    </location>
</feature>
<accession>A0A5C4QZS5</accession>
<protein>
    <submittedName>
        <fullName evidence="3">Nuclear transport factor 2 family protein</fullName>
    </submittedName>
</protein>
<dbReference type="EMBL" id="VDFY01000066">
    <property type="protein sequence ID" value="TNH31599.1"/>
    <property type="molecule type" value="Genomic_DNA"/>
</dbReference>
<organism evidence="3 4">
    <name type="scientific">Micromonospora orduensis</name>
    <dbReference type="NCBI Taxonomy" id="1420891"/>
    <lineage>
        <taxon>Bacteria</taxon>
        <taxon>Bacillati</taxon>
        <taxon>Actinomycetota</taxon>
        <taxon>Actinomycetes</taxon>
        <taxon>Micromonosporales</taxon>
        <taxon>Micromonosporaceae</taxon>
        <taxon>Micromonospora</taxon>
    </lineage>
</organism>
<evidence type="ECO:0000259" key="2">
    <source>
        <dbReference type="Pfam" id="PF12680"/>
    </source>
</evidence>
<dbReference type="InterPro" id="IPR032710">
    <property type="entry name" value="NTF2-like_dom_sf"/>
</dbReference>
<gene>
    <name evidence="3" type="ORF">FHG89_01360</name>
</gene>
<comment type="caution">
    <text evidence="3">The sequence shown here is derived from an EMBL/GenBank/DDBJ whole genome shotgun (WGS) entry which is preliminary data.</text>
</comment>
<dbReference type="Pfam" id="PF12680">
    <property type="entry name" value="SnoaL_2"/>
    <property type="match status" value="1"/>
</dbReference>
<keyword evidence="4" id="KW-1185">Reference proteome</keyword>
<evidence type="ECO:0000313" key="4">
    <source>
        <dbReference type="Proteomes" id="UP000306145"/>
    </source>
</evidence>
<dbReference type="SUPFAM" id="SSF54427">
    <property type="entry name" value="NTF2-like"/>
    <property type="match status" value="1"/>
</dbReference>
<evidence type="ECO:0000313" key="3">
    <source>
        <dbReference type="EMBL" id="TNH31599.1"/>
    </source>
</evidence>
<feature type="domain" description="SnoaL-like" evidence="2">
    <location>
        <begin position="70"/>
        <end position="163"/>
    </location>
</feature>
<dbReference type="InterPro" id="IPR037401">
    <property type="entry name" value="SnoaL-like"/>
</dbReference>
<dbReference type="Gene3D" id="3.10.450.50">
    <property type="match status" value="1"/>
</dbReference>
<dbReference type="AlphaFoldDB" id="A0A5C4QZS5"/>
<name>A0A5C4QZS5_9ACTN</name>
<dbReference type="OrthoDB" id="3824180at2"/>
<evidence type="ECO:0000256" key="1">
    <source>
        <dbReference type="SAM" id="MobiDB-lite"/>
    </source>
</evidence>